<dbReference type="Gene3D" id="1.10.287.100">
    <property type="match status" value="1"/>
</dbReference>
<dbReference type="PIRSF" id="PIRSF028754">
    <property type="entry name" value="UCP028754"/>
    <property type="match status" value="1"/>
</dbReference>
<dbReference type="InterPro" id="IPR008492">
    <property type="entry name" value="Rv2714-like"/>
</dbReference>
<name>A0A848KWT7_9ACTN</name>
<keyword evidence="2" id="KW-1185">Reference proteome</keyword>
<accession>A0A848KWT7</accession>
<organism evidence="1 2">
    <name type="scientific">Gordonia asplenii</name>
    <dbReference type="NCBI Taxonomy" id="2725283"/>
    <lineage>
        <taxon>Bacteria</taxon>
        <taxon>Bacillati</taxon>
        <taxon>Actinomycetota</taxon>
        <taxon>Actinomycetes</taxon>
        <taxon>Mycobacteriales</taxon>
        <taxon>Gordoniaceae</taxon>
        <taxon>Gordonia</taxon>
    </lineage>
</organism>
<dbReference type="Gene3D" id="3.40.50.10900">
    <property type="entry name" value="PAC-like subunit"/>
    <property type="match status" value="1"/>
</dbReference>
<dbReference type="Pfam" id="PF09754">
    <property type="entry name" value="PAC2"/>
    <property type="match status" value="1"/>
</dbReference>
<reference evidence="1 2" key="1">
    <citation type="submission" date="2020-04" db="EMBL/GenBank/DDBJ databases">
        <title>Gordonia sp. nov. TBRC 11910.</title>
        <authorList>
            <person name="Suriyachadkun C."/>
        </authorList>
    </citation>
    <scope>NUCLEOTIDE SEQUENCE [LARGE SCALE GENOMIC DNA]</scope>
    <source>
        <strain evidence="1 2">TBRC 11910</strain>
    </source>
</reference>
<dbReference type="EMBL" id="JABBNB010000001">
    <property type="protein sequence ID" value="NMN99927.1"/>
    <property type="molecule type" value="Genomic_DNA"/>
</dbReference>
<dbReference type="RefSeq" id="WP_170192406.1">
    <property type="nucleotide sequence ID" value="NZ_JABBNB010000001.1"/>
</dbReference>
<dbReference type="AlphaFoldDB" id="A0A848KWT7"/>
<sequence>MDENQERSSLYELEFPAPQMSGSADRGPVLIHALEGFADAGHAIALAAEHLRNSLDSELVATFNTDELIDYRSRRPTMTFSGDAFTSVDMPKLTMHAIRDTAGVPFLLLSGAEPDLRWEQFVEAVRRLTEQFGVNDVIGLNAIPMAVPHTRPATITAHGDREQMGDLPRWGSEMRIPASVSMLLELRLTEHGYRGSGLSAHVPHYLSQANYPGAAARLIETVGDVTGLKLPVAALENAAAAVREQIDNEVSGNSEIQSVVSALESQYDSFHEAAQTQASLLAADEPLPSGDELGAELEKFLAQHNRDREQGDAGPTDI</sequence>
<dbReference type="Proteomes" id="UP000550729">
    <property type="component" value="Unassembled WGS sequence"/>
</dbReference>
<evidence type="ECO:0000313" key="2">
    <source>
        <dbReference type="Proteomes" id="UP000550729"/>
    </source>
</evidence>
<dbReference type="SUPFAM" id="SSF159659">
    <property type="entry name" value="Cgl1923-like"/>
    <property type="match status" value="1"/>
</dbReference>
<evidence type="ECO:0000313" key="1">
    <source>
        <dbReference type="EMBL" id="NMN99927.1"/>
    </source>
</evidence>
<dbReference type="InterPro" id="IPR019151">
    <property type="entry name" value="Proteasome_assmbl_chaperone_2"/>
</dbReference>
<proteinExistence type="predicted"/>
<comment type="caution">
    <text evidence="1">The sequence shown here is derived from an EMBL/GenBank/DDBJ whole genome shotgun (WGS) entry which is preliminary data.</text>
</comment>
<gene>
    <name evidence="1" type="ORF">HH308_01710</name>
</gene>
<protein>
    <submittedName>
        <fullName evidence="1">PAC2 family protein</fullName>
    </submittedName>
</protein>
<dbReference type="InterPro" id="IPR038389">
    <property type="entry name" value="PSMG2_sf"/>
</dbReference>